<proteinExistence type="predicted"/>
<keyword evidence="1" id="KW-0805">Transcription regulation</keyword>
<keyword evidence="3" id="KW-1185">Reference proteome</keyword>
<accession>K4BRL7</accession>
<dbReference type="InParanoid" id="K4BRL7"/>
<dbReference type="PhylomeDB" id="K4BRL7"/>
<dbReference type="EnsemblPlants" id="Solyc04g047900.1.1">
    <property type="protein sequence ID" value="Solyc04g047900.1.1"/>
    <property type="gene ID" value="Solyc04g047900.1"/>
</dbReference>
<evidence type="ECO:0000313" key="3">
    <source>
        <dbReference type="Proteomes" id="UP000004994"/>
    </source>
</evidence>
<dbReference type="PANTHER" id="PTHR31500">
    <property type="entry name" value="AT-HOOK MOTIF NUCLEAR-LOCALIZED PROTEIN 9"/>
    <property type="match status" value="1"/>
</dbReference>
<dbReference type="InterPro" id="IPR039605">
    <property type="entry name" value="AHL"/>
</dbReference>
<protein>
    <recommendedName>
        <fullName evidence="1">AT-hook motif nuclear-localized protein</fullName>
    </recommendedName>
</protein>
<organism evidence="2">
    <name type="scientific">Solanum lycopersicum</name>
    <name type="common">Tomato</name>
    <name type="synonym">Lycopersicon esculentum</name>
    <dbReference type="NCBI Taxonomy" id="4081"/>
    <lineage>
        <taxon>Eukaryota</taxon>
        <taxon>Viridiplantae</taxon>
        <taxon>Streptophyta</taxon>
        <taxon>Embryophyta</taxon>
        <taxon>Tracheophyta</taxon>
        <taxon>Spermatophyta</taxon>
        <taxon>Magnoliopsida</taxon>
        <taxon>eudicotyledons</taxon>
        <taxon>Gunneridae</taxon>
        <taxon>Pentapetalae</taxon>
        <taxon>asterids</taxon>
        <taxon>lamiids</taxon>
        <taxon>Solanales</taxon>
        <taxon>Solanaceae</taxon>
        <taxon>Solanoideae</taxon>
        <taxon>Solaneae</taxon>
        <taxon>Solanum</taxon>
        <taxon>Solanum subgen. Lycopersicon</taxon>
    </lineage>
</organism>
<sequence length="80" mass="8937">MLVESSRTRTLHVSLSSADNCVIDGYVFGMLMAATPVEVVVRFIPETEEPESMGYGDALNDSHLVDPPTTMMEMSHIYQW</sequence>
<dbReference type="GO" id="GO:0003680">
    <property type="term" value="F:minor groove of adenine-thymine-rich DNA binding"/>
    <property type="evidence" value="ECO:0007669"/>
    <property type="project" value="UniProtKB-UniRule"/>
</dbReference>
<comment type="function">
    <text evidence="1">Transcription factor that specifically binds AT-rich DNA sequences related to the nuclear matrix attachment regions (MARs).</text>
</comment>
<dbReference type="Proteomes" id="UP000004994">
    <property type="component" value="Chromosome 4"/>
</dbReference>
<dbReference type="Gramene" id="Solyc04g047900.1.1">
    <property type="protein sequence ID" value="Solyc04g047900.1.1"/>
    <property type="gene ID" value="Solyc04g047900.1"/>
</dbReference>
<dbReference type="AlphaFoldDB" id="K4BRL7"/>
<keyword evidence="1" id="KW-0238">DNA-binding</keyword>
<keyword evidence="1" id="KW-0539">Nucleus</keyword>
<dbReference type="PANTHER" id="PTHR31500:SF51">
    <property type="entry name" value="AT-HOOK MOTIF NUCLEAR-LOCALIZED PROTEIN 8"/>
    <property type="match status" value="1"/>
</dbReference>
<reference evidence="2" key="1">
    <citation type="journal article" date="2012" name="Nature">
        <title>The tomato genome sequence provides insights into fleshy fruit evolution.</title>
        <authorList>
            <consortium name="Tomato Genome Consortium"/>
        </authorList>
    </citation>
    <scope>NUCLEOTIDE SEQUENCE [LARGE SCALE GENOMIC DNA]</scope>
    <source>
        <strain evidence="2">cv. Heinz 1706</strain>
    </source>
</reference>
<dbReference type="SUPFAM" id="SSF117856">
    <property type="entry name" value="AF0104/ALDC/Ptd012-like"/>
    <property type="match status" value="1"/>
</dbReference>
<reference evidence="2" key="2">
    <citation type="submission" date="2015-06" db="UniProtKB">
        <authorList>
            <consortium name="EnsemblPlants"/>
        </authorList>
    </citation>
    <scope>IDENTIFICATION</scope>
    <source>
        <strain evidence="2">cv. Heinz 1706</strain>
    </source>
</reference>
<dbReference type="GO" id="GO:0005634">
    <property type="term" value="C:nucleus"/>
    <property type="evidence" value="ECO:0007669"/>
    <property type="project" value="UniProtKB-SubCell"/>
</dbReference>
<comment type="domain">
    <text evidence="1">The PPC domain mediates interactions between AHL proteins.</text>
</comment>
<evidence type="ECO:0000256" key="1">
    <source>
        <dbReference type="RuleBase" id="RU367031"/>
    </source>
</evidence>
<name>K4BRL7_SOLLC</name>
<dbReference type="HOGENOM" id="CLU_2594397_0_0_1"/>
<keyword evidence="1" id="KW-0804">Transcription</keyword>
<dbReference type="PaxDb" id="4081-Solyc04g047900.1.1"/>
<comment type="subcellular location">
    <subcellularLocation>
        <location evidence="1">Nucleus</location>
    </subcellularLocation>
</comment>
<evidence type="ECO:0000313" key="2">
    <source>
        <dbReference type="EnsemblPlants" id="Solyc04g047900.1.1"/>
    </source>
</evidence>